<evidence type="ECO:0000313" key="2">
    <source>
        <dbReference type="Proteomes" id="UP000183975"/>
    </source>
</evidence>
<dbReference type="AlphaFoldDB" id="A0A1M6QMT5"/>
<keyword evidence="2" id="KW-1185">Reference proteome</keyword>
<gene>
    <name evidence="1" type="ORF">SAMN02745138_01365</name>
</gene>
<name>A0A1M6QMT5_9FIRM</name>
<proteinExistence type="predicted"/>
<evidence type="ECO:0000313" key="1">
    <source>
        <dbReference type="EMBL" id="SHK21599.1"/>
    </source>
</evidence>
<dbReference type="InterPro" id="IPR021145">
    <property type="entry name" value="Portal_protein_SPP1_Gp6-like"/>
</dbReference>
<sequence>MYLSEMDLLKARLTAEGRLSQSRILQEILREDSQSEQKRKMREGERYYRCDHDILRKDFRRTTISETKNGAEELKPFFNPNRSNHHNVNPFHHTLVAQKAAYLVGREPTIMVKGEEKSEYEGELAAFCDAGFNRLLHRWVVGAANKGVEYLHVYYNEDGEFCTCIVPAEELIVCYDAVHQEEMTDVIRYYDIKVLEDGKEHLRRQVEWWTKDDVTYFSENSQGEFLQKKQVPHWLVTKEENGEEVERIAHNWGRLPFIPLQNNGEETTDLELIKGLVDAYDLLSSEGTNNLLDLVDLYWVIQGYGGEAAGAMAKKLQINKAVQISDSSGHVEAKQVELPVESRMSWMKMLRKDIFHFGMGVDTDSEDWGKAPSGVALQFQYAMFYLKINGVMPEIRRAVKEVLRFATEDWNRRDGGQRDWRKIQVQLNTSGITDDLETVQMIRESQGLVSEKTLLGKHPFVEDVNSEMEQLKRERSKKEETT</sequence>
<reference evidence="1 2" key="1">
    <citation type="submission" date="2016-11" db="EMBL/GenBank/DDBJ databases">
        <authorList>
            <person name="Jaros S."/>
            <person name="Januszkiewicz K."/>
            <person name="Wedrychowicz H."/>
        </authorList>
    </citation>
    <scope>NUCLEOTIDE SEQUENCE [LARGE SCALE GENOMIC DNA]</scope>
    <source>
        <strain evidence="1 2">DSM 14214</strain>
    </source>
</reference>
<dbReference type="Proteomes" id="UP000183975">
    <property type="component" value="Unassembled WGS sequence"/>
</dbReference>
<protein>
    <submittedName>
        <fullName evidence="1">Phage portal protein, SPP1 family</fullName>
    </submittedName>
</protein>
<dbReference type="Pfam" id="PF05133">
    <property type="entry name" value="SPP1_portal"/>
    <property type="match status" value="1"/>
</dbReference>
<organism evidence="1 2">
    <name type="scientific">Anaerotignum lactatifermentans DSM 14214</name>
    <dbReference type="NCBI Taxonomy" id="1121323"/>
    <lineage>
        <taxon>Bacteria</taxon>
        <taxon>Bacillati</taxon>
        <taxon>Bacillota</taxon>
        <taxon>Clostridia</taxon>
        <taxon>Lachnospirales</taxon>
        <taxon>Anaerotignaceae</taxon>
        <taxon>Anaerotignum</taxon>
    </lineage>
</organism>
<accession>A0A1M6QMT5</accession>
<dbReference type="OrthoDB" id="1697867at2"/>
<dbReference type="EMBL" id="FRAH01000019">
    <property type="protein sequence ID" value="SHK21599.1"/>
    <property type="molecule type" value="Genomic_DNA"/>
</dbReference>